<dbReference type="Pfam" id="PF01636">
    <property type="entry name" value="APH"/>
    <property type="match status" value="1"/>
</dbReference>
<dbReference type="GO" id="GO:0004672">
    <property type="term" value="F:protein kinase activity"/>
    <property type="evidence" value="ECO:0007669"/>
    <property type="project" value="InterPro"/>
</dbReference>
<evidence type="ECO:0000313" key="3">
    <source>
        <dbReference type="Proteomes" id="UP000239415"/>
    </source>
</evidence>
<feature type="domain" description="Protein kinase" evidence="1">
    <location>
        <begin position="18"/>
        <end position="286"/>
    </location>
</feature>
<evidence type="ECO:0000313" key="2">
    <source>
        <dbReference type="EMBL" id="PRX20393.1"/>
    </source>
</evidence>
<dbReference type="Gene3D" id="1.10.510.10">
    <property type="entry name" value="Transferase(Phosphotransferase) domain 1"/>
    <property type="match status" value="1"/>
</dbReference>
<keyword evidence="3" id="KW-1185">Reference proteome</keyword>
<organism evidence="2 3">
    <name type="scientific">Actinoplanes italicus</name>
    <dbReference type="NCBI Taxonomy" id="113567"/>
    <lineage>
        <taxon>Bacteria</taxon>
        <taxon>Bacillati</taxon>
        <taxon>Actinomycetota</taxon>
        <taxon>Actinomycetes</taxon>
        <taxon>Micromonosporales</taxon>
        <taxon>Micromonosporaceae</taxon>
        <taxon>Actinoplanes</taxon>
    </lineage>
</organism>
<dbReference type="PROSITE" id="PS50011">
    <property type="entry name" value="PROTEIN_KINASE_DOM"/>
    <property type="match status" value="1"/>
</dbReference>
<dbReference type="OrthoDB" id="324838at2"/>
<dbReference type="Proteomes" id="UP000239415">
    <property type="component" value="Unassembled WGS sequence"/>
</dbReference>
<dbReference type="InterPro" id="IPR002575">
    <property type="entry name" value="Aminoglycoside_PTrfase"/>
</dbReference>
<dbReference type="Gene3D" id="3.30.200.20">
    <property type="entry name" value="Phosphorylase Kinase, domain 1"/>
    <property type="match status" value="1"/>
</dbReference>
<gene>
    <name evidence="2" type="ORF">CLV67_108191</name>
</gene>
<evidence type="ECO:0000259" key="1">
    <source>
        <dbReference type="PROSITE" id="PS50011"/>
    </source>
</evidence>
<accession>A0A2T0KB21</accession>
<protein>
    <submittedName>
        <fullName evidence="2">Protein tyrosine kinase</fullName>
    </submittedName>
</protein>
<name>A0A2T0KB21_9ACTN</name>
<proteinExistence type="predicted"/>
<dbReference type="RefSeq" id="WP_106320945.1">
    <property type="nucleotide sequence ID" value="NZ_BOMO01000128.1"/>
</dbReference>
<reference evidence="2 3" key="1">
    <citation type="submission" date="2018-03" db="EMBL/GenBank/DDBJ databases">
        <title>Genomic Encyclopedia of Archaeal and Bacterial Type Strains, Phase II (KMG-II): from individual species to whole genera.</title>
        <authorList>
            <person name="Goeker M."/>
        </authorList>
    </citation>
    <scope>NUCLEOTIDE SEQUENCE [LARGE SCALE GENOMIC DNA]</scope>
    <source>
        <strain evidence="2 3">DSM 43146</strain>
    </source>
</reference>
<dbReference type="GO" id="GO:0005524">
    <property type="term" value="F:ATP binding"/>
    <property type="evidence" value="ECO:0007669"/>
    <property type="project" value="InterPro"/>
</dbReference>
<dbReference type="SUPFAM" id="SSF56112">
    <property type="entry name" value="Protein kinase-like (PK-like)"/>
    <property type="match status" value="1"/>
</dbReference>
<dbReference type="SMART" id="SM00220">
    <property type="entry name" value="S_TKc"/>
    <property type="match status" value="1"/>
</dbReference>
<sequence>MLREGGGYVAGIDTPAGYTRLERIGTGAEADVYRAWDERAGRWAGLKLFHRFVSGRSEEAAFATHVAASVGLGRNPTIIPVRAGGITKTGRPWLALDWTEGRLLSEILRDEPPSPADSLRLVIVLADALAWAHSLRPPMVHGRIRAEHILVDTSGAPKLTDFAVPRPTRARIPAGDVTELAALLFEALTGGRWPGRGEPDDRLIGDWPGLTELFDEVLTPVPAIDSMAVFADRLRRVRGPEGAVSTPPATPEIKSPEMSYAPKRVFPLLALMSLLPGRREPRRRDR</sequence>
<dbReference type="InterPro" id="IPR000719">
    <property type="entry name" value="Prot_kinase_dom"/>
</dbReference>
<comment type="caution">
    <text evidence="2">The sequence shown here is derived from an EMBL/GenBank/DDBJ whole genome shotgun (WGS) entry which is preliminary data.</text>
</comment>
<keyword evidence="2" id="KW-0808">Transferase</keyword>
<dbReference type="EMBL" id="PVMZ01000008">
    <property type="protein sequence ID" value="PRX20393.1"/>
    <property type="molecule type" value="Genomic_DNA"/>
</dbReference>
<dbReference type="AlphaFoldDB" id="A0A2T0KB21"/>
<keyword evidence="2" id="KW-0418">Kinase</keyword>
<dbReference type="InterPro" id="IPR011009">
    <property type="entry name" value="Kinase-like_dom_sf"/>
</dbReference>